<keyword evidence="2" id="KW-0732">Signal</keyword>
<evidence type="ECO:0000313" key="4">
    <source>
        <dbReference type="EMBL" id="KAK1743655.1"/>
    </source>
</evidence>
<comment type="caution">
    <text evidence="4">The sequence shown here is derived from an EMBL/GenBank/DDBJ whole genome shotgun (WGS) entry which is preliminary data.</text>
</comment>
<dbReference type="AlphaFoldDB" id="A0AAD9DFA0"/>
<proteinExistence type="predicted"/>
<accession>A0AAD9DFA0</accession>
<dbReference type="InterPro" id="IPR027443">
    <property type="entry name" value="IPNS-like_sf"/>
</dbReference>
<name>A0AAD9DFA0_9STRA</name>
<dbReference type="Proteomes" id="UP001224775">
    <property type="component" value="Unassembled WGS sequence"/>
</dbReference>
<dbReference type="PROSITE" id="PS51471">
    <property type="entry name" value="FE2OG_OXY"/>
    <property type="match status" value="1"/>
</dbReference>
<reference evidence="4" key="1">
    <citation type="submission" date="2023-06" db="EMBL/GenBank/DDBJ databases">
        <title>Survivors Of The Sea: Transcriptome response of Skeletonema marinoi to long-term dormancy.</title>
        <authorList>
            <person name="Pinder M.I.M."/>
            <person name="Kourtchenko O."/>
            <person name="Robertson E.K."/>
            <person name="Larsson T."/>
            <person name="Maumus F."/>
            <person name="Osuna-Cruz C.M."/>
            <person name="Vancaester E."/>
            <person name="Stenow R."/>
            <person name="Vandepoele K."/>
            <person name="Ploug H."/>
            <person name="Bruchert V."/>
            <person name="Godhe A."/>
            <person name="Topel M."/>
        </authorList>
    </citation>
    <scope>NUCLEOTIDE SEQUENCE</scope>
    <source>
        <strain evidence="4">R05AC</strain>
    </source>
</reference>
<evidence type="ECO:0000256" key="2">
    <source>
        <dbReference type="SAM" id="SignalP"/>
    </source>
</evidence>
<feature type="domain" description="Fe2OG dioxygenase" evidence="3">
    <location>
        <begin position="542"/>
        <end position="671"/>
    </location>
</feature>
<evidence type="ECO:0000313" key="5">
    <source>
        <dbReference type="Proteomes" id="UP001224775"/>
    </source>
</evidence>
<evidence type="ECO:0000259" key="3">
    <source>
        <dbReference type="PROSITE" id="PS51471"/>
    </source>
</evidence>
<dbReference type="Gene3D" id="2.60.120.330">
    <property type="entry name" value="B-lactam Antibiotic, Isopenicillin N Synthase, Chain"/>
    <property type="match status" value="1"/>
</dbReference>
<keyword evidence="5" id="KW-1185">Reference proteome</keyword>
<feature type="chain" id="PRO_5042090708" description="Fe2OG dioxygenase domain-containing protein" evidence="2">
    <location>
        <begin position="20"/>
        <end position="707"/>
    </location>
</feature>
<feature type="region of interest" description="Disordered" evidence="1">
    <location>
        <begin position="45"/>
        <end position="64"/>
    </location>
</feature>
<organism evidence="4 5">
    <name type="scientific">Skeletonema marinoi</name>
    <dbReference type="NCBI Taxonomy" id="267567"/>
    <lineage>
        <taxon>Eukaryota</taxon>
        <taxon>Sar</taxon>
        <taxon>Stramenopiles</taxon>
        <taxon>Ochrophyta</taxon>
        <taxon>Bacillariophyta</taxon>
        <taxon>Coscinodiscophyceae</taxon>
        <taxon>Thalassiosirophycidae</taxon>
        <taxon>Thalassiosirales</taxon>
        <taxon>Skeletonemataceae</taxon>
        <taxon>Skeletonema</taxon>
        <taxon>Skeletonema marinoi-dohrnii complex</taxon>
    </lineage>
</organism>
<evidence type="ECO:0000256" key="1">
    <source>
        <dbReference type="SAM" id="MobiDB-lite"/>
    </source>
</evidence>
<feature type="compositionally biased region" description="Acidic residues" evidence="1">
    <location>
        <begin position="49"/>
        <end position="64"/>
    </location>
</feature>
<dbReference type="EMBL" id="JATAAI010000008">
    <property type="protein sequence ID" value="KAK1743655.1"/>
    <property type="molecule type" value="Genomic_DNA"/>
</dbReference>
<dbReference type="InterPro" id="IPR005123">
    <property type="entry name" value="Oxoglu/Fe-dep_dioxygenase_dom"/>
</dbReference>
<feature type="signal peptide" evidence="2">
    <location>
        <begin position="1"/>
        <end position="19"/>
    </location>
</feature>
<sequence length="707" mass="76454">MTRTLATTVALLLMGAVSSFAPMTSVPALQRIEGRIRPFCSTTKILNSNDDDDDEDNSGMFDETENMEGNWMKKSTSIDFMPSEMQNSKDDSTYMDVGINGKTFGIGGLSRRMHEAMMVVATKQFPSGIPEELGDVYLLYSMDASAKEAVKVAMDSNGYALNLGDDESMQDEGAWGQIESVSFVDSETGDVIKGEDGSTSYESFTDAIAKGGWEPGDGFSFVVREIPSRKKAMDLEALLKALDPDGTLWDEAKDKGMLLPGDDIGSLKELATDCEQRVNSAPREANDEFNVYRGGTSMGYNVIQRSSLLKASRNPDGSENQKTLLHVMDSLANHGCIIVDLTDEDKSPEVAETMSGMWGATGSFFKQIGEGDAASTIPAMGPAEGVGSSHAMVGYASFKDGDNQFLETRISRTDGSLLPKETSSVIGEEGVKSMVDAFNIMSEVGKDIVRIATAASSDEAGAFVTVGSVVSQDEDSPSIAGLSFEEATVSGVMDEDTQPSDDDIARASILASEAATLLTEEIMDDGKPLSESANIEHDEGQVSMSPHRICRYSNEKGSKRKAKPSEIFGAHTDTTFVTIVPAAAVSGLEVYDEDSLQWYRPELNARKHAKSVDPKGEMDAKFPWHSRYLIVMPGELLQITSRNNIPAAVHRVVAAPETPRLSAPVLLRARPGTKMDVERYMGSLDKADSLLLETNDMKMEDIHSSLQ</sequence>
<gene>
    <name evidence="4" type="ORF">QTG54_005252</name>
</gene>
<dbReference type="SUPFAM" id="SSF51197">
    <property type="entry name" value="Clavaminate synthase-like"/>
    <property type="match status" value="1"/>
</dbReference>
<protein>
    <recommendedName>
        <fullName evidence="3">Fe2OG dioxygenase domain-containing protein</fullName>
    </recommendedName>
</protein>